<dbReference type="InterPro" id="IPR011010">
    <property type="entry name" value="DNA_brk_join_enz"/>
</dbReference>
<name>A0A1I1X198_9BURK</name>
<dbReference type="InterPro" id="IPR013762">
    <property type="entry name" value="Integrase-like_cat_sf"/>
</dbReference>
<evidence type="ECO:0000259" key="6">
    <source>
        <dbReference type="PROSITE" id="PS51898"/>
    </source>
</evidence>
<gene>
    <name evidence="7" type="ORF">SAMN04489710_111147</name>
</gene>
<dbReference type="InterPro" id="IPR002104">
    <property type="entry name" value="Integrase_catalytic"/>
</dbReference>
<dbReference type="InterPro" id="IPR010998">
    <property type="entry name" value="Integrase_recombinase_N"/>
</dbReference>
<dbReference type="GO" id="GO:0003677">
    <property type="term" value="F:DNA binding"/>
    <property type="evidence" value="ECO:0007669"/>
    <property type="project" value="UniProtKB-KW"/>
</dbReference>
<feature type="compositionally biased region" description="Basic residues" evidence="5">
    <location>
        <begin position="421"/>
        <end position="431"/>
    </location>
</feature>
<evidence type="ECO:0000256" key="1">
    <source>
        <dbReference type="ARBA" id="ARBA00008857"/>
    </source>
</evidence>
<feature type="domain" description="Tyr recombinase" evidence="6">
    <location>
        <begin position="194"/>
        <end position="395"/>
    </location>
</feature>
<dbReference type="InterPro" id="IPR050090">
    <property type="entry name" value="Tyrosine_recombinase_XerCD"/>
</dbReference>
<evidence type="ECO:0000256" key="4">
    <source>
        <dbReference type="ARBA" id="ARBA00023172"/>
    </source>
</evidence>
<evidence type="ECO:0000313" key="7">
    <source>
        <dbReference type="EMBL" id="SFE01102.1"/>
    </source>
</evidence>
<keyword evidence="2" id="KW-0229">DNA integration</keyword>
<dbReference type="PANTHER" id="PTHR30349:SF41">
    <property type="entry name" value="INTEGRASE_RECOMBINASE PROTEIN MJ0367-RELATED"/>
    <property type="match status" value="1"/>
</dbReference>
<dbReference type="STRING" id="32040.SAMN04489710_111147"/>
<organism evidence="7 8">
    <name type="scientific">Paracidovorax konjaci</name>
    <dbReference type="NCBI Taxonomy" id="32040"/>
    <lineage>
        <taxon>Bacteria</taxon>
        <taxon>Pseudomonadati</taxon>
        <taxon>Pseudomonadota</taxon>
        <taxon>Betaproteobacteria</taxon>
        <taxon>Burkholderiales</taxon>
        <taxon>Comamonadaceae</taxon>
        <taxon>Paracidovorax</taxon>
    </lineage>
</organism>
<keyword evidence="4" id="KW-0233">DNA recombination</keyword>
<reference evidence="8" key="1">
    <citation type="submission" date="2016-10" db="EMBL/GenBank/DDBJ databases">
        <authorList>
            <person name="Varghese N."/>
            <person name="Submissions S."/>
        </authorList>
    </citation>
    <scope>NUCLEOTIDE SEQUENCE [LARGE SCALE GENOMIC DNA]</scope>
    <source>
        <strain evidence="8">DSM 7481</strain>
    </source>
</reference>
<dbReference type="Gene3D" id="1.10.150.130">
    <property type="match status" value="1"/>
</dbReference>
<keyword evidence="3" id="KW-0238">DNA-binding</keyword>
<dbReference type="Proteomes" id="UP000199517">
    <property type="component" value="Unassembled WGS sequence"/>
</dbReference>
<dbReference type="Pfam" id="PF00589">
    <property type="entry name" value="Phage_integrase"/>
    <property type="match status" value="1"/>
</dbReference>
<proteinExistence type="inferred from homology"/>
<evidence type="ECO:0000313" key="8">
    <source>
        <dbReference type="Proteomes" id="UP000199517"/>
    </source>
</evidence>
<dbReference type="PANTHER" id="PTHR30349">
    <property type="entry name" value="PHAGE INTEGRASE-RELATED"/>
    <property type="match status" value="1"/>
</dbReference>
<dbReference type="AlphaFoldDB" id="A0A1I1X198"/>
<dbReference type="GO" id="GO:0006310">
    <property type="term" value="P:DNA recombination"/>
    <property type="evidence" value="ECO:0007669"/>
    <property type="project" value="UniProtKB-KW"/>
</dbReference>
<evidence type="ECO:0000256" key="5">
    <source>
        <dbReference type="SAM" id="MobiDB-lite"/>
    </source>
</evidence>
<accession>A0A1I1X198</accession>
<evidence type="ECO:0000256" key="3">
    <source>
        <dbReference type="ARBA" id="ARBA00023125"/>
    </source>
</evidence>
<dbReference type="RefSeq" id="WP_092954647.1">
    <property type="nucleotide sequence ID" value="NZ_FOMQ01000011.1"/>
</dbReference>
<keyword evidence="8" id="KW-1185">Reference proteome</keyword>
<dbReference type="Gene3D" id="1.10.443.10">
    <property type="entry name" value="Intergrase catalytic core"/>
    <property type="match status" value="1"/>
</dbReference>
<dbReference type="EMBL" id="FOMQ01000011">
    <property type="protein sequence ID" value="SFE01102.1"/>
    <property type="molecule type" value="Genomic_DNA"/>
</dbReference>
<dbReference type="GO" id="GO:0015074">
    <property type="term" value="P:DNA integration"/>
    <property type="evidence" value="ECO:0007669"/>
    <property type="project" value="UniProtKB-KW"/>
</dbReference>
<dbReference type="SUPFAM" id="SSF56349">
    <property type="entry name" value="DNA breaking-rejoining enzymes"/>
    <property type="match status" value="1"/>
</dbReference>
<evidence type="ECO:0000256" key="2">
    <source>
        <dbReference type="ARBA" id="ARBA00022908"/>
    </source>
</evidence>
<feature type="region of interest" description="Disordered" evidence="5">
    <location>
        <begin position="420"/>
        <end position="443"/>
    </location>
</feature>
<sequence>MSVQPKKHAELHVRQPLWRMHPELQSRLNCATIPAGTPRFRLQSSGDEVELSPRVVASKNFTVTDGKGVIVRTASSWLRKIQSEVGHSYADGTVPQYGRILTYLVRSLEESPSSFKSSIDERILRFNRNDLVTWLTHMKELGIKRSTRQGREACLKEFFLWLCTEEGGRLRDEDYLPWGRVGMTKNVTKRSNAKSPKFIETSHVTDLLLKLHNECERVMFHAQYDMGLRIAELVGLKRKDLPDERSYAAGYELIPICINGVKGRAGQGKERITLISRAVLRRIKAYHATIEYKLAPDWDVADPNKPVFLTINQLVWSVRNASKQFKNAVRRAGLHDDFCTHWLRHGTAFSVLRSDVGEEYTDRMLIVQKMLGHNELSTTEIYTQISPHMLDKLTKKGRQINRLEEAEDIRFRTYIGSLQHKEKRGHRHAKRHSDNSPARANSA</sequence>
<comment type="similarity">
    <text evidence="1">Belongs to the 'phage' integrase family.</text>
</comment>
<dbReference type="PROSITE" id="PS51898">
    <property type="entry name" value="TYR_RECOMBINASE"/>
    <property type="match status" value="1"/>
</dbReference>
<dbReference type="OrthoDB" id="5899838at2"/>
<protein>
    <submittedName>
        <fullName evidence="7">Site-specific recombinase XerD</fullName>
    </submittedName>
</protein>